<dbReference type="EMBL" id="LSBA01000004">
    <property type="protein sequence ID" value="KXZ22706.1"/>
    <property type="molecule type" value="Genomic_DNA"/>
</dbReference>
<proteinExistence type="predicted"/>
<keyword evidence="1" id="KW-1133">Transmembrane helix</keyword>
<feature type="transmembrane region" description="Helical" evidence="1">
    <location>
        <begin position="56"/>
        <end position="76"/>
    </location>
</feature>
<evidence type="ECO:0000256" key="1">
    <source>
        <dbReference type="SAM" id="Phobius"/>
    </source>
</evidence>
<evidence type="ECO:0000313" key="3">
    <source>
        <dbReference type="Proteomes" id="UP000075430"/>
    </source>
</evidence>
<protein>
    <recommendedName>
        <fullName evidence="4">Citrate transporter-like domain-containing protein</fullName>
    </recommendedName>
</protein>
<dbReference type="OrthoDB" id="5329450at2"/>
<organism evidence="2 3">
    <name type="scientific">Bacillus nakamurai</name>
    <dbReference type="NCBI Taxonomy" id="1793963"/>
    <lineage>
        <taxon>Bacteria</taxon>
        <taxon>Bacillati</taxon>
        <taxon>Bacillota</taxon>
        <taxon>Bacilli</taxon>
        <taxon>Bacillales</taxon>
        <taxon>Bacillaceae</taxon>
        <taxon>Bacillus</taxon>
    </lineage>
</organism>
<keyword evidence="3" id="KW-1185">Reference proteome</keyword>
<evidence type="ECO:0008006" key="4">
    <source>
        <dbReference type="Google" id="ProtNLM"/>
    </source>
</evidence>
<dbReference type="AlphaFoldDB" id="A0A150FBF1"/>
<comment type="caution">
    <text evidence="2">The sequence shown here is derived from an EMBL/GenBank/DDBJ whole genome shotgun (WGS) entry which is preliminary data.</text>
</comment>
<name>A0A150FBF1_9BACI</name>
<evidence type="ECO:0000313" key="2">
    <source>
        <dbReference type="EMBL" id="KXZ22706.1"/>
    </source>
</evidence>
<dbReference type="STRING" id="1793963.AXI58_07990"/>
<accession>A0A150FBF1</accession>
<sequence>MSETAVAYGVDKVEIARASIIGQPIHMLSPLVPSTHLLCGLVGVSIDEHQKFAMKWAVLAVIVMTACALIIGSITIF</sequence>
<keyword evidence="1" id="KW-0812">Transmembrane</keyword>
<keyword evidence="1" id="KW-0472">Membrane</keyword>
<reference evidence="3" key="1">
    <citation type="submission" date="2016-02" db="EMBL/GenBank/DDBJ databases">
        <authorList>
            <person name="Dunlap C."/>
        </authorList>
    </citation>
    <scope>NUCLEOTIDE SEQUENCE [LARGE SCALE GENOMIC DNA]</scope>
    <source>
        <strain evidence="3">NRRL B-41092</strain>
    </source>
</reference>
<dbReference type="Proteomes" id="UP000075430">
    <property type="component" value="Unassembled WGS sequence"/>
</dbReference>
<gene>
    <name evidence="2" type="ORF">AXI58_07990</name>
</gene>